<name>A0AAD4NGW4_9BILA</name>
<feature type="compositionally biased region" description="Basic and acidic residues" evidence="1">
    <location>
        <begin position="239"/>
        <end position="262"/>
    </location>
</feature>
<feature type="transmembrane region" description="Helical" evidence="2">
    <location>
        <begin position="110"/>
        <end position="130"/>
    </location>
</feature>
<evidence type="ECO:0000256" key="1">
    <source>
        <dbReference type="SAM" id="MobiDB-lite"/>
    </source>
</evidence>
<reference evidence="3" key="1">
    <citation type="submission" date="2022-01" db="EMBL/GenBank/DDBJ databases">
        <title>Genome Sequence Resource for Two Populations of Ditylenchus destructor, the Migratory Endoparasitic Phytonematode.</title>
        <authorList>
            <person name="Zhang H."/>
            <person name="Lin R."/>
            <person name="Xie B."/>
        </authorList>
    </citation>
    <scope>NUCLEOTIDE SEQUENCE</scope>
    <source>
        <strain evidence="3">BazhouSP</strain>
    </source>
</reference>
<dbReference type="AlphaFoldDB" id="A0AAD4NGW4"/>
<gene>
    <name evidence="3" type="ORF">DdX_02190</name>
</gene>
<dbReference type="EMBL" id="JAKKPZ010000002">
    <property type="protein sequence ID" value="KAI1725530.1"/>
    <property type="molecule type" value="Genomic_DNA"/>
</dbReference>
<evidence type="ECO:0000256" key="2">
    <source>
        <dbReference type="SAM" id="Phobius"/>
    </source>
</evidence>
<proteinExistence type="predicted"/>
<keyword evidence="2" id="KW-0472">Membrane</keyword>
<feature type="transmembrane region" description="Helical" evidence="2">
    <location>
        <begin position="18"/>
        <end position="39"/>
    </location>
</feature>
<keyword evidence="4" id="KW-1185">Reference proteome</keyword>
<evidence type="ECO:0000313" key="4">
    <source>
        <dbReference type="Proteomes" id="UP001201812"/>
    </source>
</evidence>
<protein>
    <submittedName>
        <fullName evidence="3">Uncharacterized protein</fullName>
    </submittedName>
</protein>
<evidence type="ECO:0000313" key="3">
    <source>
        <dbReference type="EMBL" id="KAI1725530.1"/>
    </source>
</evidence>
<organism evidence="3 4">
    <name type="scientific">Ditylenchus destructor</name>
    <dbReference type="NCBI Taxonomy" id="166010"/>
    <lineage>
        <taxon>Eukaryota</taxon>
        <taxon>Metazoa</taxon>
        <taxon>Ecdysozoa</taxon>
        <taxon>Nematoda</taxon>
        <taxon>Chromadorea</taxon>
        <taxon>Rhabditida</taxon>
        <taxon>Tylenchina</taxon>
        <taxon>Tylenchomorpha</taxon>
        <taxon>Sphaerularioidea</taxon>
        <taxon>Anguinidae</taxon>
        <taxon>Anguininae</taxon>
        <taxon>Ditylenchus</taxon>
    </lineage>
</organism>
<feature type="transmembrane region" description="Helical" evidence="2">
    <location>
        <begin position="192"/>
        <end position="214"/>
    </location>
</feature>
<keyword evidence="2" id="KW-1133">Transmembrane helix</keyword>
<feature type="region of interest" description="Disordered" evidence="1">
    <location>
        <begin position="238"/>
        <end position="262"/>
    </location>
</feature>
<accession>A0AAD4NGW4</accession>
<dbReference type="Proteomes" id="UP001201812">
    <property type="component" value="Unassembled WGS sequence"/>
</dbReference>
<feature type="transmembrane region" description="Helical" evidence="2">
    <location>
        <begin position="150"/>
        <end position="172"/>
    </location>
</feature>
<comment type="caution">
    <text evidence="3">The sequence shown here is derived from an EMBL/GenBank/DDBJ whole genome shotgun (WGS) entry which is preliminary data.</text>
</comment>
<keyword evidence="2" id="KW-0812">Transmembrane</keyword>
<sequence>MDDEDSIHSASTQEQINFWSLTGTFMLKLVAMGITIFTLPYNEWIIMNSGNELAYIRGIGGSDCVTRNNGEVVECIRWADTDPDSRSRFWSKNNVNYEQVTQPSSVYGSLYYLVLCQIALFIMDLGATLVMCCRYKSQHRDQTCEKRLSLLFSATILGVYIIVSFSVAFARYDFTGMFPTQDACLGSAFRLFVLAAFLFLLGAILIMAPQLFLVDETNTSIAQRIYKTSRDQLCFNRSAESHRNTRSTKEEGVRLQRREPAL</sequence>